<dbReference type="NCBIfam" id="TIGR01509">
    <property type="entry name" value="HAD-SF-IA-v3"/>
    <property type="match status" value="1"/>
</dbReference>
<keyword evidence="6" id="KW-0378">Hydrolase</keyword>
<dbReference type="InterPro" id="IPR036412">
    <property type="entry name" value="HAD-like_sf"/>
</dbReference>
<reference evidence="7" key="1">
    <citation type="submission" date="2018-11" db="EMBL/GenBank/DDBJ databases">
        <title>Comparative genomics of Parolsenella catena and Libanicoccus massiliensis: Reclassification of Libanicoccus massiliensis as Parolsenella massiliensis comb. nov.</title>
        <authorList>
            <person name="Sakamoto M."/>
            <person name="Ikeyama N."/>
            <person name="Murakami T."/>
            <person name="Mori H."/>
            <person name="Yuki M."/>
            <person name="Ohkuma M."/>
        </authorList>
    </citation>
    <scope>NUCLEOTIDE SEQUENCE [LARGE SCALE GENOMIC DNA]</scope>
    <source>
        <strain evidence="7">JCM 31932</strain>
    </source>
</reference>
<dbReference type="EMBL" id="AP019367">
    <property type="protein sequence ID" value="BBH50481.1"/>
    <property type="molecule type" value="Genomic_DNA"/>
</dbReference>
<comment type="similarity">
    <text evidence="2">Belongs to the HAD-like hydrolase superfamily. CbbY/CbbZ/Gph/YieH family.</text>
</comment>
<keyword evidence="3" id="KW-0479">Metal-binding</keyword>
<evidence type="ECO:0000256" key="5">
    <source>
        <dbReference type="ARBA" id="ARBA00023277"/>
    </source>
</evidence>
<keyword evidence="7" id="KW-1185">Reference proteome</keyword>
<dbReference type="Gene3D" id="1.10.150.240">
    <property type="entry name" value="Putative phosphatase, domain 2"/>
    <property type="match status" value="1"/>
</dbReference>
<dbReference type="GeneID" id="88849199"/>
<dbReference type="SUPFAM" id="SSF56784">
    <property type="entry name" value="HAD-like"/>
    <property type="match status" value="1"/>
</dbReference>
<dbReference type="Proteomes" id="UP000273154">
    <property type="component" value="Chromosome"/>
</dbReference>
<protein>
    <submittedName>
        <fullName evidence="6">Phosphoglycolate phosphatase haloacid dehalogenase hydrolase</fullName>
    </submittedName>
</protein>
<dbReference type="GO" id="GO:0016787">
    <property type="term" value="F:hydrolase activity"/>
    <property type="evidence" value="ECO:0007669"/>
    <property type="project" value="UniProtKB-KW"/>
</dbReference>
<dbReference type="SFLD" id="SFLDG01129">
    <property type="entry name" value="C1.5:_HAD__Beta-PGM__Phosphata"/>
    <property type="match status" value="1"/>
</dbReference>
<dbReference type="CDD" id="cd07505">
    <property type="entry name" value="HAD_BPGM-like"/>
    <property type="match status" value="1"/>
</dbReference>
<dbReference type="Gene3D" id="3.40.50.1000">
    <property type="entry name" value="HAD superfamily/HAD-like"/>
    <property type="match status" value="1"/>
</dbReference>
<evidence type="ECO:0000256" key="3">
    <source>
        <dbReference type="ARBA" id="ARBA00022723"/>
    </source>
</evidence>
<dbReference type="PANTHER" id="PTHR46193:SF18">
    <property type="entry name" value="HEXITOL PHOSPHATASE B"/>
    <property type="match status" value="1"/>
</dbReference>
<dbReference type="RefSeq" id="WP_172596386.1">
    <property type="nucleotide sequence ID" value="NZ_AP019367.1"/>
</dbReference>
<evidence type="ECO:0000256" key="4">
    <source>
        <dbReference type="ARBA" id="ARBA00022842"/>
    </source>
</evidence>
<dbReference type="GO" id="GO:0046872">
    <property type="term" value="F:metal ion binding"/>
    <property type="evidence" value="ECO:0007669"/>
    <property type="project" value="UniProtKB-KW"/>
</dbReference>
<keyword evidence="5" id="KW-0119">Carbohydrate metabolism</keyword>
<dbReference type="SFLD" id="SFLDS00003">
    <property type="entry name" value="Haloacid_Dehalogenase"/>
    <property type="match status" value="1"/>
</dbReference>
<evidence type="ECO:0000313" key="7">
    <source>
        <dbReference type="Proteomes" id="UP000273154"/>
    </source>
</evidence>
<name>A0A3G9JYA0_9ACTN</name>
<gene>
    <name evidence="6" type="primary">pgmB_3</name>
    <name evidence="6" type="ORF">Pcatena_10680</name>
</gene>
<evidence type="ECO:0000256" key="1">
    <source>
        <dbReference type="ARBA" id="ARBA00001946"/>
    </source>
</evidence>
<organism evidence="6 7">
    <name type="scientific">Parolsenella catena</name>
    <dbReference type="NCBI Taxonomy" id="2003188"/>
    <lineage>
        <taxon>Bacteria</taxon>
        <taxon>Bacillati</taxon>
        <taxon>Actinomycetota</taxon>
        <taxon>Coriobacteriia</taxon>
        <taxon>Coriobacteriales</taxon>
        <taxon>Atopobiaceae</taxon>
        <taxon>Parolsenella</taxon>
    </lineage>
</organism>
<dbReference type="InterPro" id="IPR006439">
    <property type="entry name" value="HAD-SF_hydro_IA"/>
</dbReference>
<dbReference type="InterPro" id="IPR051600">
    <property type="entry name" value="Beta-PGM-like"/>
</dbReference>
<comment type="cofactor">
    <cofactor evidence="1">
        <name>Mg(2+)</name>
        <dbReference type="ChEBI" id="CHEBI:18420"/>
    </cofactor>
</comment>
<dbReference type="PANTHER" id="PTHR46193">
    <property type="entry name" value="6-PHOSPHOGLUCONATE PHOSPHATASE"/>
    <property type="match status" value="1"/>
</dbReference>
<evidence type="ECO:0000256" key="2">
    <source>
        <dbReference type="ARBA" id="ARBA00006171"/>
    </source>
</evidence>
<keyword evidence="4" id="KW-0460">Magnesium</keyword>
<proteinExistence type="inferred from homology"/>
<dbReference type="Pfam" id="PF13419">
    <property type="entry name" value="HAD_2"/>
    <property type="match status" value="1"/>
</dbReference>
<dbReference type="KEGG" id="pcat:Pcatena_10680"/>
<dbReference type="AlphaFoldDB" id="A0A3G9JYA0"/>
<dbReference type="InterPro" id="IPR023214">
    <property type="entry name" value="HAD_sf"/>
</dbReference>
<dbReference type="InterPro" id="IPR023198">
    <property type="entry name" value="PGP-like_dom2"/>
</dbReference>
<sequence length="222" mass="23981">MSRPERIDCVLFDCDGVLIDSEPIAARRNVVVFGRMGIPATFEDCLTMCGQDGKTTIPTIGAKYGIDVTAEQFFAAKRECIDAGAIEAVSYRMPEADTLPGVHGVLRRLRAAGVLTGLVSTTVSSHILVGLDRFELASMFDCIVTGDMVERHKPDPMPYQTAMDYLHVDPAHTVVVEDSPAGVRSGLAAGCYVLGFRGSATVRQDVSAANEVLDNYFDFDLV</sequence>
<dbReference type="InterPro" id="IPR041492">
    <property type="entry name" value="HAD_2"/>
</dbReference>
<accession>A0A3G9JYA0</accession>
<evidence type="ECO:0000313" key="6">
    <source>
        <dbReference type="EMBL" id="BBH50481.1"/>
    </source>
</evidence>